<name>A0ACD3ATS5_9AGAR</name>
<protein>
    <submittedName>
        <fullName evidence="1">Uncharacterized protein</fullName>
    </submittedName>
</protein>
<accession>A0ACD3ATS5</accession>
<evidence type="ECO:0000313" key="1">
    <source>
        <dbReference type="EMBL" id="TFK69039.1"/>
    </source>
</evidence>
<reference evidence="1 2" key="1">
    <citation type="journal article" date="2019" name="Nat. Ecol. Evol.">
        <title>Megaphylogeny resolves global patterns of mushroom evolution.</title>
        <authorList>
            <person name="Varga T."/>
            <person name="Krizsan K."/>
            <person name="Foldi C."/>
            <person name="Dima B."/>
            <person name="Sanchez-Garcia M."/>
            <person name="Sanchez-Ramirez S."/>
            <person name="Szollosi G.J."/>
            <person name="Szarkandi J.G."/>
            <person name="Papp V."/>
            <person name="Albert L."/>
            <person name="Andreopoulos W."/>
            <person name="Angelini C."/>
            <person name="Antonin V."/>
            <person name="Barry K.W."/>
            <person name="Bougher N.L."/>
            <person name="Buchanan P."/>
            <person name="Buyck B."/>
            <person name="Bense V."/>
            <person name="Catcheside P."/>
            <person name="Chovatia M."/>
            <person name="Cooper J."/>
            <person name="Damon W."/>
            <person name="Desjardin D."/>
            <person name="Finy P."/>
            <person name="Geml J."/>
            <person name="Haridas S."/>
            <person name="Hughes K."/>
            <person name="Justo A."/>
            <person name="Karasinski D."/>
            <person name="Kautmanova I."/>
            <person name="Kiss B."/>
            <person name="Kocsube S."/>
            <person name="Kotiranta H."/>
            <person name="LaButti K.M."/>
            <person name="Lechner B.E."/>
            <person name="Liimatainen K."/>
            <person name="Lipzen A."/>
            <person name="Lukacs Z."/>
            <person name="Mihaltcheva S."/>
            <person name="Morgado L.N."/>
            <person name="Niskanen T."/>
            <person name="Noordeloos M.E."/>
            <person name="Ohm R.A."/>
            <person name="Ortiz-Santana B."/>
            <person name="Ovrebo C."/>
            <person name="Racz N."/>
            <person name="Riley R."/>
            <person name="Savchenko A."/>
            <person name="Shiryaev A."/>
            <person name="Soop K."/>
            <person name="Spirin V."/>
            <person name="Szebenyi C."/>
            <person name="Tomsovsky M."/>
            <person name="Tulloss R.E."/>
            <person name="Uehling J."/>
            <person name="Grigoriev I.V."/>
            <person name="Vagvolgyi C."/>
            <person name="Papp T."/>
            <person name="Martin F.M."/>
            <person name="Miettinen O."/>
            <person name="Hibbett D.S."/>
            <person name="Nagy L.G."/>
        </authorList>
    </citation>
    <scope>NUCLEOTIDE SEQUENCE [LARGE SCALE GENOMIC DNA]</scope>
    <source>
        <strain evidence="1 2">NL-1719</strain>
    </source>
</reference>
<dbReference type="Proteomes" id="UP000308600">
    <property type="component" value="Unassembled WGS sequence"/>
</dbReference>
<sequence>MAGHDAARPTCGIPVMTRTSEVGKYCECIGSGGCITFVCLRDKLLDGWALGLTKGRVQHSCELCEIVTKNAERSPLSAVALWHWDGTPPNGFPLFLYPTFTFIILLSSISLSLSMRTLRPMSMELSTSAAPSPASTTSTVVNTPTIKPHELASCFDCNDTNFCDSCRAQNFKYWAIVLSPSTLPLSSNEHTQLRAILGFVLATSELPVPPCGGYPSIAIIGEILGIPGNTITYILQSCRLIPWPVKLDENTTLDPPYMSPSLRMFLTEAPSSADSRAVFPIDVNEVHRVASTMCWAMFHGYNFDKDKKPFEKTISLATKLYCGFAWAQHYMKGTQKMALSVVAQFTMSEWFEWVSNVCGETTYPMEFFTEFFTVFLGPEASPQRKEKLDFLNRELTTCLEKSKDCTHSNPNIANSTRSTRLVSALLASVILSSQAA</sequence>
<gene>
    <name evidence="1" type="ORF">BDN72DRAFT_947427</name>
</gene>
<evidence type="ECO:0000313" key="2">
    <source>
        <dbReference type="Proteomes" id="UP000308600"/>
    </source>
</evidence>
<dbReference type="EMBL" id="ML208339">
    <property type="protein sequence ID" value="TFK69039.1"/>
    <property type="molecule type" value="Genomic_DNA"/>
</dbReference>
<proteinExistence type="predicted"/>
<keyword evidence="2" id="KW-1185">Reference proteome</keyword>
<organism evidence="1 2">
    <name type="scientific">Pluteus cervinus</name>
    <dbReference type="NCBI Taxonomy" id="181527"/>
    <lineage>
        <taxon>Eukaryota</taxon>
        <taxon>Fungi</taxon>
        <taxon>Dikarya</taxon>
        <taxon>Basidiomycota</taxon>
        <taxon>Agaricomycotina</taxon>
        <taxon>Agaricomycetes</taxon>
        <taxon>Agaricomycetidae</taxon>
        <taxon>Agaricales</taxon>
        <taxon>Pluteineae</taxon>
        <taxon>Pluteaceae</taxon>
        <taxon>Pluteus</taxon>
    </lineage>
</organism>